<keyword evidence="1" id="KW-1133">Transmembrane helix</keyword>
<evidence type="ECO:0000256" key="1">
    <source>
        <dbReference type="SAM" id="Phobius"/>
    </source>
</evidence>
<evidence type="ECO:0000313" key="2">
    <source>
        <dbReference type="EMBL" id="KAG8550221.1"/>
    </source>
</evidence>
<dbReference type="EMBL" id="WNYA01000071">
    <property type="protein sequence ID" value="KAG8550221.1"/>
    <property type="molecule type" value="Genomic_DNA"/>
</dbReference>
<accession>A0AAV6ZUD2</accession>
<proteinExistence type="predicted"/>
<feature type="transmembrane region" description="Helical" evidence="1">
    <location>
        <begin position="41"/>
        <end position="64"/>
    </location>
</feature>
<comment type="caution">
    <text evidence="2">The sequence shown here is derived from an EMBL/GenBank/DDBJ whole genome shotgun (WGS) entry which is preliminary data.</text>
</comment>
<dbReference type="AlphaFoldDB" id="A0AAV6ZUD2"/>
<keyword evidence="1" id="KW-0472">Membrane</keyword>
<organism evidence="2 3">
    <name type="scientific">Engystomops pustulosus</name>
    <name type="common">Tungara frog</name>
    <name type="synonym">Physalaemus pustulosus</name>
    <dbReference type="NCBI Taxonomy" id="76066"/>
    <lineage>
        <taxon>Eukaryota</taxon>
        <taxon>Metazoa</taxon>
        <taxon>Chordata</taxon>
        <taxon>Craniata</taxon>
        <taxon>Vertebrata</taxon>
        <taxon>Euteleostomi</taxon>
        <taxon>Amphibia</taxon>
        <taxon>Batrachia</taxon>
        <taxon>Anura</taxon>
        <taxon>Neobatrachia</taxon>
        <taxon>Hyloidea</taxon>
        <taxon>Leptodactylidae</taxon>
        <taxon>Leiuperinae</taxon>
        <taxon>Engystomops</taxon>
    </lineage>
</organism>
<gene>
    <name evidence="2" type="ORF">GDO81_027493</name>
</gene>
<protein>
    <submittedName>
        <fullName evidence="2">Uncharacterized protein</fullName>
    </submittedName>
</protein>
<dbReference type="Proteomes" id="UP000824782">
    <property type="component" value="Unassembled WGS sequence"/>
</dbReference>
<sequence>MTVRNVTRDMEPYSCAARNTVGRGESTLIEISLSNKGFKHIILLATLGTFCCSLLILLLAYVCWRKKLRLKKPRNTETENTYCSLRTSEISINVYSHLKPVIPMDTCMASYEGGANDYANI</sequence>
<keyword evidence="1" id="KW-0812">Transmembrane</keyword>
<evidence type="ECO:0000313" key="3">
    <source>
        <dbReference type="Proteomes" id="UP000824782"/>
    </source>
</evidence>
<name>A0AAV6ZUD2_ENGPU</name>
<keyword evidence="3" id="KW-1185">Reference proteome</keyword>
<reference evidence="2" key="1">
    <citation type="thesis" date="2020" institute="ProQuest LLC" country="789 East Eisenhower Parkway, Ann Arbor, MI, USA">
        <title>Comparative Genomics and Chromosome Evolution.</title>
        <authorList>
            <person name="Mudd A.B."/>
        </authorList>
    </citation>
    <scope>NUCLEOTIDE SEQUENCE</scope>
    <source>
        <strain evidence="2">237g6f4</strain>
        <tissue evidence="2">Blood</tissue>
    </source>
</reference>